<dbReference type="GO" id="GO:0016757">
    <property type="term" value="F:glycosyltransferase activity"/>
    <property type="evidence" value="ECO:0007669"/>
    <property type="project" value="UniProtKB-KW"/>
</dbReference>
<keyword evidence="5" id="KW-0119">Carbohydrate metabolism</keyword>
<protein>
    <recommendedName>
        <fullName evidence="6">O-fucosyltransferase family protein</fullName>
    </recommendedName>
</protein>
<name>A0AAV0DQ97_9ASTE</name>
<dbReference type="PANTHER" id="PTHR31933:SF9">
    <property type="entry name" value="O-FUCOSYLTRANSFERASE 2"/>
    <property type="match status" value="1"/>
</dbReference>
<evidence type="ECO:0000256" key="5">
    <source>
        <dbReference type="ARBA" id="ARBA00023277"/>
    </source>
</evidence>
<evidence type="ECO:0000256" key="3">
    <source>
        <dbReference type="ARBA" id="ARBA00022679"/>
    </source>
</evidence>
<evidence type="ECO:0000313" key="10">
    <source>
        <dbReference type="Proteomes" id="UP001152523"/>
    </source>
</evidence>
<organism evidence="9 10">
    <name type="scientific">Cuscuta epithymum</name>
    <dbReference type="NCBI Taxonomy" id="186058"/>
    <lineage>
        <taxon>Eukaryota</taxon>
        <taxon>Viridiplantae</taxon>
        <taxon>Streptophyta</taxon>
        <taxon>Embryophyta</taxon>
        <taxon>Tracheophyta</taxon>
        <taxon>Spermatophyta</taxon>
        <taxon>Magnoliopsida</taxon>
        <taxon>eudicotyledons</taxon>
        <taxon>Gunneridae</taxon>
        <taxon>Pentapetalae</taxon>
        <taxon>asterids</taxon>
        <taxon>lamiids</taxon>
        <taxon>Solanales</taxon>
        <taxon>Convolvulaceae</taxon>
        <taxon>Cuscuteae</taxon>
        <taxon>Cuscuta</taxon>
        <taxon>Cuscuta subgen. Cuscuta</taxon>
    </lineage>
</organism>
<evidence type="ECO:0000256" key="6">
    <source>
        <dbReference type="ARBA" id="ARBA00030350"/>
    </source>
</evidence>
<keyword evidence="3" id="KW-0808">Transferase</keyword>
<accession>A0AAV0DQ97</accession>
<keyword evidence="8" id="KW-0812">Transmembrane</keyword>
<dbReference type="GO" id="GO:0006004">
    <property type="term" value="P:fucose metabolic process"/>
    <property type="evidence" value="ECO:0007669"/>
    <property type="project" value="UniProtKB-KW"/>
</dbReference>
<comment type="similarity">
    <text evidence="1">Belongs to the glycosyltransferase GT106 family.</text>
</comment>
<evidence type="ECO:0000256" key="2">
    <source>
        <dbReference type="ARBA" id="ARBA00022676"/>
    </source>
</evidence>
<keyword evidence="8" id="KW-1133">Transmembrane helix</keyword>
<evidence type="ECO:0000256" key="4">
    <source>
        <dbReference type="ARBA" id="ARBA00023253"/>
    </source>
</evidence>
<feature type="compositionally biased region" description="Polar residues" evidence="7">
    <location>
        <begin position="1"/>
        <end position="21"/>
    </location>
</feature>
<comment type="caution">
    <text evidence="9">The sequence shown here is derived from an EMBL/GenBank/DDBJ whole genome shotgun (WGS) entry which is preliminary data.</text>
</comment>
<dbReference type="Pfam" id="PF10250">
    <property type="entry name" value="O-FucT"/>
    <property type="match status" value="1"/>
</dbReference>
<dbReference type="PANTHER" id="PTHR31933">
    <property type="entry name" value="O-FUCOSYLTRANSFERASE 2-RELATED"/>
    <property type="match status" value="1"/>
</dbReference>
<dbReference type="EMBL" id="CAMAPF010000132">
    <property type="protein sequence ID" value="CAH9105740.1"/>
    <property type="molecule type" value="Genomic_DNA"/>
</dbReference>
<evidence type="ECO:0000256" key="8">
    <source>
        <dbReference type="SAM" id="Phobius"/>
    </source>
</evidence>
<evidence type="ECO:0000256" key="1">
    <source>
        <dbReference type="ARBA" id="ARBA00007737"/>
    </source>
</evidence>
<dbReference type="InterPro" id="IPR052272">
    <property type="entry name" value="GT106_glycosyltransferase"/>
</dbReference>
<feature type="region of interest" description="Disordered" evidence="7">
    <location>
        <begin position="1"/>
        <end position="38"/>
    </location>
</feature>
<dbReference type="AlphaFoldDB" id="A0AAV0DQ97"/>
<keyword evidence="8" id="KW-0472">Membrane</keyword>
<dbReference type="InterPro" id="IPR019378">
    <property type="entry name" value="GDP-Fuc_O-FucTrfase"/>
</dbReference>
<sequence>MRHSNPSCPEISNTAASTDGEPQSFGGGGLRSPSPTKSLPFSRSASYSLPSLFNGYAATSSALKRMPQKRNMAWYPPWTKLWLGLLIATVVFVNWWMLSRIQESGQTHGIKFKLIEANSSPFPIREELLSLGKGKRPEKTIYARLLARAAHALAELNNTIEPKDLWAEPYAIASTWKPCADQRDWKPSGGNAGYILVTANGGINQQRVAVCHVSGHILFICNAVAVARLMNATLVVPKFLYSSVWRDVRRSILLTT</sequence>
<gene>
    <name evidence="9" type="ORF">CEPIT_LOCUS17319</name>
</gene>
<dbReference type="Proteomes" id="UP001152523">
    <property type="component" value="Unassembled WGS sequence"/>
</dbReference>
<proteinExistence type="inferred from homology"/>
<keyword evidence="2" id="KW-0328">Glycosyltransferase</keyword>
<keyword evidence="10" id="KW-1185">Reference proteome</keyword>
<evidence type="ECO:0000313" key="9">
    <source>
        <dbReference type="EMBL" id="CAH9105740.1"/>
    </source>
</evidence>
<reference evidence="9" key="1">
    <citation type="submission" date="2022-07" db="EMBL/GenBank/DDBJ databases">
        <authorList>
            <person name="Macas J."/>
            <person name="Novak P."/>
            <person name="Neumann P."/>
        </authorList>
    </citation>
    <scope>NUCLEOTIDE SEQUENCE</scope>
</reference>
<evidence type="ECO:0000256" key="7">
    <source>
        <dbReference type="SAM" id="MobiDB-lite"/>
    </source>
</evidence>
<feature type="transmembrane region" description="Helical" evidence="8">
    <location>
        <begin position="81"/>
        <end position="98"/>
    </location>
</feature>
<keyword evidence="4" id="KW-0294">Fucose metabolism</keyword>